<reference evidence="3 4" key="1">
    <citation type="submission" date="2012-04" db="EMBL/GenBank/DDBJ databases">
        <title>The Genome Sequence of Saprolegnia declina VS20.</title>
        <authorList>
            <consortium name="The Broad Institute Genome Sequencing Platform"/>
            <person name="Russ C."/>
            <person name="Nusbaum C."/>
            <person name="Tyler B."/>
            <person name="van West P."/>
            <person name="Dieguez-Uribeondo J."/>
            <person name="de Bruijn I."/>
            <person name="Tripathy S."/>
            <person name="Jiang R."/>
            <person name="Young S.K."/>
            <person name="Zeng Q."/>
            <person name="Gargeya S."/>
            <person name="Fitzgerald M."/>
            <person name="Haas B."/>
            <person name="Abouelleil A."/>
            <person name="Alvarado L."/>
            <person name="Arachchi H.M."/>
            <person name="Berlin A."/>
            <person name="Chapman S.B."/>
            <person name="Goldberg J."/>
            <person name="Griggs A."/>
            <person name="Gujja S."/>
            <person name="Hansen M."/>
            <person name="Howarth C."/>
            <person name="Imamovic A."/>
            <person name="Larimer J."/>
            <person name="McCowen C."/>
            <person name="Montmayeur A."/>
            <person name="Murphy C."/>
            <person name="Neiman D."/>
            <person name="Pearson M."/>
            <person name="Priest M."/>
            <person name="Roberts A."/>
            <person name="Saif S."/>
            <person name="Shea T."/>
            <person name="Sisk P."/>
            <person name="Sykes S."/>
            <person name="Wortman J."/>
            <person name="Nusbaum C."/>
            <person name="Birren B."/>
        </authorList>
    </citation>
    <scope>NUCLEOTIDE SEQUENCE [LARGE SCALE GENOMIC DNA]</scope>
    <source>
        <strain evidence="3 4">VS20</strain>
    </source>
</reference>
<dbReference type="GeneID" id="19952021"/>
<evidence type="ECO:0000313" key="3">
    <source>
        <dbReference type="EMBL" id="EQC31109.1"/>
    </source>
</evidence>
<sequence>MLRTDGSINATARIQLMTEPPSTLSPSDANLLDTLIATLVNATKTSPPSNATTIQVPHKTIVENSVLTPTAPTAATESSGGMPTTTAILVGVAIGVGGCAFIVLAFLLHRRRQSTLETPKPDEMMNVASPPLPTYEAQETSRVSGVLFYMPGRRRSSVQTPDVRESSVHALPTGFQRPGLRLDTITHGEESESMSTLFATTTSVRSVMSYSNGSPNYLSPVHGSTGTACASTAQSTNGFFIARDGDSFTDAREFQSILTRPTMDSVGSSMFTPRGAPPAPTTMEP</sequence>
<evidence type="ECO:0000256" key="1">
    <source>
        <dbReference type="SAM" id="MobiDB-lite"/>
    </source>
</evidence>
<keyword evidence="2" id="KW-0472">Membrane</keyword>
<name>T0PZV2_SAPDV</name>
<evidence type="ECO:0000313" key="4">
    <source>
        <dbReference type="Proteomes" id="UP000030762"/>
    </source>
</evidence>
<keyword evidence="2" id="KW-0812">Transmembrane</keyword>
<feature type="compositionally biased region" description="Pro residues" evidence="1">
    <location>
        <begin position="275"/>
        <end position="285"/>
    </location>
</feature>
<accession>T0PZV2</accession>
<feature type="transmembrane region" description="Helical" evidence="2">
    <location>
        <begin position="87"/>
        <end position="108"/>
    </location>
</feature>
<dbReference type="EMBL" id="JH767171">
    <property type="protein sequence ID" value="EQC31109.1"/>
    <property type="molecule type" value="Genomic_DNA"/>
</dbReference>
<feature type="region of interest" description="Disordered" evidence="1">
    <location>
        <begin position="264"/>
        <end position="285"/>
    </location>
</feature>
<keyword evidence="4" id="KW-1185">Reference proteome</keyword>
<dbReference type="AlphaFoldDB" id="T0PZV2"/>
<dbReference type="Proteomes" id="UP000030762">
    <property type="component" value="Unassembled WGS sequence"/>
</dbReference>
<dbReference type="OMA" id="APNTMEP"/>
<protein>
    <submittedName>
        <fullName evidence="3">Uncharacterized protein</fullName>
    </submittedName>
</protein>
<evidence type="ECO:0000256" key="2">
    <source>
        <dbReference type="SAM" id="Phobius"/>
    </source>
</evidence>
<proteinExistence type="predicted"/>
<gene>
    <name evidence="3" type="ORF">SDRG_11294</name>
</gene>
<dbReference type="OrthoDB" id="10315355at2759"/>
<dbReference type="RefSeq" id="XP_008615548.1">
    <property type="nucleotide sequence ID" value="XM_008617326.1"/>
</dbReference>
<dbReference type="InParanoid" id="T0PZV2"/>
<keyword evidence="2" id="KW-1133">Transmembrane helix</keyword>
<organism evidence="3 4">
    <name type="scientific">Saprolegnia diclina (strain VS20)</name>
    <dbReference type="NCBI Taxonomy" id="1156394"/>
    <lineage>
        <taxon>Eukaryota</taxon>
        <taxon>Sar</taxon>
        <taxon>Stramenopiles</taxon>
        <taxon>Oomycota</taxon>
        <taxon>Saprolegniomycetes</taxon>
        <taxon>Saprolegniales</taxon>
        <taxon>Saprolegniaceae</taxon>
        <taxon>Saprolegnia</taxon>
    </lineage>
</organism>
<dbReference type="VEuPathDB" id="FungiDB:SDRG_11294"/>